<name>A0ABS1G7T2_LISIV</name>
<evidence type="ECO:0000256" key="1">
    <source>
        <dbReference type="SAM" id="Phobius"/>
    </source>
</evidence>
<sequence>MSIREKSVLLFQRFMHSPYAGVIFGLLAALILLKALLFLAGGSIVNLIVFGGILLFIIRLVIKIAPFLIGLSLIIFLFWFFN</sequence>
<feature type="transmembrane region" description="Helical" evidence="1">
    <location>
        <begin position="47"/>
        <end position="80"/>
    </location>
</feature>
<dbReference type="EMBL" id="JAENOF010000018">
    <property type="protein sequence ID" value="MBK1962949.1"/>
    <property type="molecule type" value="Genomic_DNA"/>
</dbReference>
<keyword evidence="1" id="KW-1133">Transmembrane helix</keyword>
<keyword evidence="1" id="KW-0812">Transmembrane</keyword>
<gene>
    <name evidence="2" type="ORF">JI642_12655</name>
</gene>
<protein>
    <submittedName>
        <fullName evidence="2">Uncharacterized protein</fullName>
    </submittedName>
</protein>
<organism evidence="2 3">
    <name type="scientific">Listeria ivanovii subsp. londoniensis</name>
    <dbReference type="NCBI Taxonomy" id="202752"/>
    <lineage>
        <taxon>Bacteria</taxon>
        <taxon>Bacillati</taxon>
        <taxon>Bacillota</taxon>
        <taxon>Bacilli</taxon>
        <taxon>Bacillales</taxon>
        <taxon>Listeriaceae</taxon>
        <taxon>Listeria</taxon>
    </lineage>
</organism>
<evidence type="ECO:0000313" key="2">
    <source>
        <dbReference type="EMBL" id="MBK1962949.1"/>
    </source>
</evidence>
<evidence type="ECO:0000313" key="3">
    <source>
        <dbReference type="Proteomes" id="UP000633035"/>
    </source>
</evidence>
<dbReference type="Proteomes" id="UP000633035">
    <property type="component" value="Unassembled WGS sequence"/>
</dbReference>
<comment type="caution">
    <text evidence="2">The sequence shown here is derived from an EMBL/GenBank/DDBJ whole genome shotgun (WGS) entry which is preliminary data.</text>
</comment>
<keyword evidence="3" id="KW-1185">Reference proteome</keyword>
<accession>A0ABS1G7T2</accession>
<reference evidence="2 3" key="1">
    <citation type="submission" date="2021-01" db="EMBL/GenBank/DDBJ databases">
        <title>Listeria ivanovii strains from Norway.</title>
        <authorList>
            <person name="Fagerlund A."/>
        </authorList>
    </citation>
    <scope>NUCLEOTIDE SEQUENCE [LARGE SCALE GENOMIC DNA]</scope>
    <source>
        <strain evidence="2 3">MF6989</strain>
    </source>
</reference>
<keyword evidence="1" id="KW-0472">Membrane</keyword>
<proteinExistence type="predicted"/>
<dbReference type="RefSeq" id="WP_200289188.1">
    <property type="nucleotide sequence ID" value="NZ_JAENOF010000018.1"/>
</dbReference>